<keyword evidence="2" id="KW-1185">Reference proteome</keyword>
<sequence length="169" mass="18377">MPRQIDFRSVSTHPADEVYATMVDPDYLRARLERVGGPGAALLEHSADVQGARYRLRLGLDSKDLPSVVRSVLSGNLTIERNERWTRQDSGRYVGEVDVTIHGAPASATGGMRLRDLPDGGSELNVRADAQVSVPLIGGKIEGVIAEQVQRLLTAETAFTQEWLAGNAR</sequence>
<dbReference type="RefSeq" id="WP_142105827.1">
    <property type="nucleotide sequence ID" value="NZ_VFPH01000002.1"/>
</dbReference>
<comment type="caution">
    <text evidence="1">The sequence shown here is derived from an EMBL/GenBank/DDBJ whole genome shotgun (WGS) entry which is preliminary data.</text>
</comment>
<evidence type="ECO:0000313" key="1">
    <source>
        <dbReference type="EMBL" id="TQM39070.1"/>
    </source>
</evidence>
<evidence type="ECO:0000313" key="2">
    <source>
        <dbReference type="Proteomes" id="UP000319818"/>
    </source>
</evidence>
<dbReference type="SUPFAM" id="SSF55961">
    <property type="entry name" value="Bet v1-like"/>
    <property type="match status" value="1"/>
</dbReference>
<dbReference type="InterPro" id="IPR023393">
    <property type="entry name" value="START-like_dom_sf"/>
</dbReference>
<dbReference type="AlphaFoldDB" id="A0A543FZ05"/>
<dbReference type="Proteomes" id="UP000319818">
    <property type="component" value="Unassembled WGS sequence"/>
</dbReference>
<name>A0A543FZ05_9PSEU</name>
<reference evidence="1 2" key="1">
    <citation type="submission" date="2019-06" db="EMBL/GenBank/DDBJ databases">
        <title>Sequencing the genomes of 1000 actinobacteria strains.</title>
        <authorList>
            <person name="Klenk H.-P."/>
        </authorList>
    </citation>
    <scope>NUCLEOTIDE SEQUENCE [LARGE SCALE GENOMIC DNA]</scope>
    <source>
        <strain evidence="1 2">DSM 45511</strain>
    </source>
</reference>
<accession>A0A543FZ05</accession>
<protein>
    <submittedName>
        <fullName evidence="1">Uncharacterized protein DUF2505</fullName>
    </submittedName>
</protein>
<dbReference type="InterPro" id="IPR019639">
    <property type="entry name" value="DUF2505"/>
</dbReference>
<dbReference type="Gene3D" id="3.30.530.20">
    <property type="match status" value="1"/>
</dbReference>
<dbReference type="OrthoDB" id="5178774at2"/>
<dbReference type="Pfam" id="PF10698">
    <property type="entry name" value="DUF2505"/>
    <property type="match status" value="1"/>
</dbReference>
<proteinExistence type="predicted"/>
<dbReference type="EMBL" id="VFPH01000002">
    <property type="protein sequence ID" value="TQM39070.1"/>
    <property type="molecule type" value="Genomic_DNA"/>
</dbReference>
<gene>
    <name evidence="1" type="ORF">FB388_6322</name>
</gene>
<organism evidence="1 2">
    <name type="scientific">Pseudonocardia cypriaca</name>
    <dbReference type="NCBI Taxonomy" id="882449"/>
    <lineage>
        <taxon>Bacteria</taxon>
        <taxon>Bacillati</taxon>
        <taxon>Actinomycetota</taxon>
        <taxon>Actinomycetes</taxon>
        <taxon>Pseudonocardiales</taxon>
        <taxon>Pseudonocardiaceae</taxon>
        <taxon>Pseudonocardia</taxon>
    </lineage>
</organism>